<dbReference type="InterPro" id="IPR006086">
    <property type="entry name" value="XPG-I_dom"/>
</dbReference>
<dbReference type="EMBL" id="HBFQ01003149">
    <property type="protein sequence ID" value="CAD8827826.1"/>
    <property type="molecule type" value="Transcribed_RNA"/>
</dbReference>
<dbReference type="AlphaFoldDB" id="A0A7S0ZP48"/>
<evidence type="ECO:0000259" key="2">
    <source>
        <dbReference type="SMART" id="SM00484"/>
    </source>
</evidence>
<dbReference type="InterPro" id="IPR036279">
    <property type="entry name" value="5-3_exonuclease_C_sf"/>
</dbReference>
<dbReference type="GO" id="GO:0003677">
    <property type="term" value="F:DNA binding"/>
    <property type="evidence" value="ECO:0007669"/>
    <property type="project" value="InterPro"/>
</dbReference>
<dbReference type="Gene3D" id="3.40.50.1010">
    <property type="entry name" value="5'-nuclease"/>
    <property type="match status" value="1"/>
</dbReference>
<dbReference type="PANTHER" id="PTHR11081">
    <property type="entry name" value="FLAP ENDONUCLEASE FAMILY MEMBER"/>
    <property type="match status" value="1"/>
</dbReference>
<evidence type="ECO:0000313" key="3">
    <source>
        <dbReference type="EMBL" id="CAD8827826.1"/>
    </source>
</evidence>
<accession>A0A7S0ZP48</accession>
<evidence type="ECO:0000256" key="1">
    <source>
        <dbReference type="SAM" id="MobiDB-lite"/>
    </source>
</evidence>
<feature type="region of interest" description="Disordered" evidence="1">
    <location>
        <begin position="257"/>
        <end position="338"/>
    </location>
</feature>
<proteinExistence type="predicted"/>
<protein>
    <recommendedName>
        <fullName evidence="2">XPG-I domain-containing protein</fullName>
    </recommendedName>
</protein>
<name>A0A7S0ZP48_NOCSC</name>
<dbReference type="PROSITE" id="PS00842">
    <property type="entry name" value="XPG_2"/>
    <property type="match status" value="1"/>
</dbReference>
<dbReference type="InterPro" id="IPR008918">
    <property type="entry name" value="HhH2"/>
</dbReference>
<dbReference type="SMART" id="SM00484">
    <property type="entry name" value="XPGI"/>
    <property type="match status" value="1"/>
</dbReference>
<dbReference type="InterPro" id="IPR019974">
    <property type="entry name" value="XPG_CS"/>
</dbReference>
<dbReference type="Pfam" id="PF00867">
    <property type="entry name" value="XPG_I"/>
    <property type="match status" value="1"/>
</dbReference>
<dbReference type="PANTHER" id="PTHR11081:SF65">
    <property type="entry name" value="DNA DAMAGE-INDUCIBLE PROTEIN DIN7-RELATED"/>
    <property type="match status" value="1"/>
</dbReference>
<sequence length="440" mass="47637">MPILVFDGGLLPAKQGVELSRQGARDAARWRAATLLQNGAGAATVDHALGGSIEVTPDMAAMLIRELQVLNVDFLVAPYEADAQLAHLALTGRVDVCATEDADLLAYGCPRVIFGLQRSGHGREVRLADLPRCRGLTPYRITPESLPDLCVLTGCDYLPSIKRLGIKTAARLLHRSGGNVQRALHLARLEGFAVPADYGQRFEEALLVFASQTVFDPELGRTRPLRPLPECAPSLAHLGAALPDDVALGIARGRLNPLTKEPFEGDSDTGTGGPSSSQSQETVTGAETPRSNLDSPVVERGTPLSNFDSPVVEKGTPSNLDSPVVERGTPLSNPESPVVEKVTLPSKANSPVTEETEQSTCPDTGWRLPASLAVPIRPLRVSWSWQVQSRRLCANEEDRMYRDTWHLPRLPNQSTRVCANLPLKSSRQWSPCVHGEIQWS</sequence>
<dbReference type="InterPro" id="IPR029060">
    <property type="entry name" value="PIN-like_dom_sf"/>
</dbReference>
<dbReference type="GO" id="GO:0017108">
    <property type="term" value="F:5'-flap endonuclease activity"/>
    <property type="evidence" value="ECO:0007669"/>
    <property type="project" value="TreeGrafter"/>
</dbReference>
<dbReference type="InterPro" id="IPR006084">
    <property type="entry name" value="XPG/Rad2"/>
</dbReference>
<feature type="domain" description="XPG-I" evidence="2">
    <location>
        <begin position="68"/>
        <end position="138"/>
    </location>
</feature>
<dbReference type="Gene3D" id="1.10.150.20">
    <property type="entry name" value="5' to 3' exonuclease, C-terminal subdomain"/>
    <property type="match status" value="1"/>
</dbReference>
<dbReference type="PRINTS" id="PR00853">
    <property type="entry name" value="XPGRADSUPER"/>
</dbReference>
<gene>
    <name evidence="3" type="ORF">NSCI0253_LOCUS2172</name>
</gene>
<dbReference type="SUPFAM" id="SSF88723">
    <property type="entry name" value="PIN domain-like"/>
    <property type="match status" value="1"/>
</dbReference>
<feature type="compositionally biased region" description="Polar residues" evidence="1">
    <location>
        <begin position="281"/>
        <end position="294"/>
    </location>
</feature>
<reference evidence="3" key="1">
    <citation type="submission" date="2021-01" db="EMBL/GenBank/DDBJ databases">
        <authorList>
            <person name="Corre E."/>
            <person name="Pelletier E."/>
            <person name="Niang G."/>
            <person name="Scheremetjew M."/>
            <person name="Finn R."/>
            <person name="Kale V."/>
            <person name="Holt S."/>
            <person name="Cochrane G."/>
            <person name="Meng A."/>
            <person name="Brown T."/>
            <person name="Cohen L."/>
        </authorList>
    </citation>
    <scope>NUCLEOTIDE SEQUENCE</scope>
</reference>
<dbReference type="SMART" id="SM00279">
    <property type="entry name" value="HhH2"/>
    <property type="match status" value="1"/>
</dbReference>
<dbReference type="CDD" id="cd09901">
    <property type="entry name" value="H3TH_FEN1-like"/>
    <property type="match status" value="1"/>
</dbReference>
<dbReference type="SUPFAM" id="SSF47807">
    <property type="entry name" value="5' to 3' exonuclease, C-terminal subdomain"/>
    <property type="match status" value="1"/>
</dbReference>
<organism evidence="3">
    <name type="scientific">Noctiluca scintillans</name>
    <name type="common">Sea sparkle</name>
    <name type="synonym">Red tide dinoflagellate</name>
    <dbReference type="NCBI Taxonomy" id="2966"/>
    <lineage>
        <taxon>Eukaryota</taxon>
        <taxon>Sar</taxon>
        <taxon>Alveolata</taxon>
        <taxon>Dinophyceae</taxon>
        <taxon>Noctilucales</taxon>
        <taxon>Noctilucaceae</taxon>
        <taxon>Noctiluca</taxon>
    </lineage>
</organism>